<dbReference type="PANTHER" id="PTHR45809:SF3">
    <property type="entry name" value="VIRAL IAP-ASSOCIATED FACTOR HOMOLOG"/>
    <property type="match status" value="1"/>
</dbReference>
<proteinExistence type="inferred from homology"/>
<feature type="compositionally biased region" description="Basic and acidic residues" evidence="2">
    <location>
        <begin position="49"/>
        <end position="66"/>
    </location>
</feature>
<gene>
    <name evidence="3" type="ORF">ASTO00021_LOCUS604</name>
</gene>
<dbReference type="InterPro" id="IPR036249">
    <property type="entry name" value="Thioredoxin-like_sf"/>
</dbReference>
<dbReference type="AlphaFoldDB" id="A0A7S3LJ58"/>
<dbReference type="SUPFAM" id="SSF52833">
    <property type="entry name" value="Thioredoxin-like"/>
    <property type="match status" value="1"/>
</dbReference>
<reference evidence="3" key="1">
    <citation type="submission" date="2021-01" db="EMBL/GenBank/DDBJ databases">
        <authorList>
            <person name="Corre E."/>
            <person name="Pelletier E."/>
            <person name="Niang G."/>
            <person name="Scheremetjew M."/>
            <person name="Finn R."/>
            <person name="Kale V."/>
            <person name="Holt S."/>
            <person name="Cochrane G."/>
            <person name="Meng A."/>
            <person name="Brown T."/>
            <person name="Cohen L."/>
        </authorList>
    </citation>
    <scope>NUCLEOTIDE SEQUENCE</scope>
    <source>
        <strain evidence="3">GSBS06</strain>
    </source>
</reference>
<dbReference type="EMBL" id="HBIN01001128">
    <property type="protein sequence ID" value="CAE0430296.1"/>
    <property type="molecule type" value="Transcribed_RNA"/>
</dbReference>
<dbReference type="Gene3D" id="3.40.30.10">
    <property type="entry name" value="Glutaredoxin"/>
    <property type="match status" value="1"/>
</dbReference>
<dbReference type="GO" id="GO:0005737">
    <property type="term" value="C:cytoplasm"/>
    <property type="evidence" value="ECO:0007669"/>
    <property type="project" value="TreeGrafter"/>
</dbReference>
<evidence type="ECO:0000313" key="3">
    <source>
        <dbReference type="EMBL" id="CAE0430296.1"/>
    </source>
</evidence>
<evidence type="ECO:0000256" key="1">
    <source>
        <dbReference type="ARBA" id="ARBA00009686"/>
    </source>
</evidence>
<dbReference type="GO" id="GO:0006457">
    <property type="term" value="P:protein folding"/>
    <property type="evidence" value="ECO:0007669"/>
    <property type="project" value="TreeGrafter"/>
</dbReference>
<evidence type="ECO:0008006" key="4">
    <source>
        <dbReference type="Google" id="ProtNLM"/>
    </source>
</evidence>
<name>A0A7S3LJ58_9STRA</name>
<accession>A0A7S3LJ58</accession>
<evidence type="ECO:0000256" key="2">
    <source>
        <dbReference type="SAM" id="MobiDB-lite"/>
    </source>
</evidence>
<protein>
    <recommendedName>
        <fullName evidence="4">Phosducin thioredoxin-like domain-containing protein</fullName>
    </recommendedName>
</protein>
<dbReference type="PANTHER" id="PTHR45809">
    <property type="entry name" value="VIRAL IAP-ASSOCIATED FACTOR HOMOLOG"/>
    <property type="match status" value="1"/>
</dbReference>
<feature type="region of interest" description="Disordered" evidence="2">
    <location>
        <begin position="274"/>
        <end position="294"/>
    </location>
</feature>
<feature type="compositionally biased region" description="Basic and acidic residues" evidence="2">
    <location>
        <begin position="130"/>
        <end position="144"/>
    </location>
</feature>
<feature type="region of interest" description="Disordered" evidence="2">
    <location>
        <begin position="130"/>
        <end position="154"/>
    </location>
</feature>
<feature type="region of interest" description="Disordered" evidence="2">
    <location>
        <begin position="49"/>
        <end position="68"/>
    </location>
</feature>
<sequence length="294" mass="33625">MNVGSTNTYKTRKVETTEFEDILVKKGIISERPELLAERLVDEAIKKQSEVEDAKSAEERATEKLKKVAQGSDNELDAYLEGVDEDDLGVERKFLERFRDQRIAELKQKRLKEKFGSVYPIQRADFVKEVTESSKGQGEGKETNAVEDSNSNSNEVEGQWVVVELFKDGIQESSRMSQLTNELSKRQKSTKFVRIRSTECVENWPDSNVPCLFLYNKGSLQSQVIGLKEFGGNDNSSVDKLDWVLGTKYKVFETSCDEDPFKKEQAFKLRRDFVGSSNEHENDDERNSDSDSDW</sequence>
<comment type="similarity">
    <text evidence="1">Belongs to the phosducin family.</text>
</comment>
<organism evidence="3">
    <name type="scientific">Aplanochytrium stocchinoi</name>
    <dbReference type="NCBI Taxonomy" id="215587"/>
    <lineage>
        <taxon>Eukaryota</taxon>
        <taxon>Sar</taxon>
        <taxon>Stramenopiles</taxon>
        <taxon>Bigyra</taxon>
        <taxon>Labyrinthulomycetes</taxon>
        <taxon>Thraustochytrida</taxon>
        <taxon>Thraustochytriidae</taxon>
        <taxon>Aplanochytrium</taxon>
    </lineage>
</organism>
<dbReference type="InterPro" id="IPR051498">
    <property type="entry name" value="Phosducin-like_chap/apop_reg"/>
</dbReference>